<dbReference type="EMBL" id="CADCVL010000223">
    <property type="protein sequence ID" value="CAA9479672.1"/>
    <property type="molecule type" value="Genomic_DNA"/>
</dbReference>
<accession>A0A6J4S057</accession>
<name>A0A6J4S057_9ACTN</name>
<reference evidence="2" key="1">
    <citation type="submission" date="2020-02" db="EMBL/GenBank/DDBJ databases">
        <authorList>
            <person name="Meier V. D."/>
        </authorList>
    </citation>
    <scope>NUCLEOTIDE SEQUENCE</scope>
    <source>
        <strain evidence="2">AVDCRST_MAG65</strain>
    </source>
</reference>
<dbReference type="AlphaFoldDB" id="A0A6J4S057"/>
<evidence type="ECO:0000256" key="1">
    <source>
        <dbReference type="SAM" id="MobiDB-lite"/>
    </source>
</evidence>
<protein>
    <submittedName>
        <fullName evidence="2">Uncharacterized protein</fullName>
    </submittedName>
</protein>
<sequence>MPDLVADSHAVRERRRARRRVDERVGPRPDRIAALAFVL</sequence>
<proteinExistence type="predicted"/>
<gene>
    <name evidence="2" type="ORF">AVDCRST_MAG65-1363</name>
</gene>
<feature type="region of interest" description="Disordered" evidence="1">
    <location>
        <begin position="1"/>
        <end position="23"/>
    </location>
</feature>
<evidence type="ECO:0000313" key="2">
    <source>
        <dbReference type="EMBL" id="CAA9479672.1"/>
    </source>
</evidence>
<feature type="non-terminal residue" evidence="2">
    <location>
        <position position="39"/>
    </location>
</feature>
<organism evidence="2">
    <name type="scientific">uncultured Solirubrobacteraceae bacterium</name>
    <dbReference type="NCBI Taxonomy" id="1162706"/>
    <lineage>
        <taxon>Bacteria</taxon>
        <taxon>Bacillati</taxon>
        <taxon>Actinomycetota</taxon>
        <taxon>Thermoleophilia</taxon>
        <taxon>Solirubrobacterales</taxon>
        <taxon>Solirubrobacteraceae</taxon>
        <taxon>environmental samples</taxon>
    </lineage>
</organism>